<dbReference type="RefSeq" id="WP_008438092.1">
    <property type="nucleotide sequence ID" value="NZ_LVJS01000048.1"/>
</dbReference>
<keyword evidence="2" id="KW-1133">Transmembrane helix</keyword>
<evidence type="ECO:0000313" key="3">
    <source>
        <dbReference type="EMBL" id="KZC23245.1"/>
    </source>
</evidence>
<dbReference type="STRING" id="416169.RHOFW104T7_14505"/>
<dbReference type="EMBL" id="LVJS01000048">
    <property type="protein sequence ID" value="KZC23245.1"/>
    <property type="molecule type" value="Genomic_DNA"/>
</dbReference>
<evidence type="ECO:0008006" key="5">
    <source>
        <dbReference type="Google" id="ProtNLM"/>
    </source>
</evidence>
<feature type="region of interest" description="Disordered" evidence="1">
    <location>
        <begin position="1"/>
        <end position="29"/>
    </location>
</feature>
<feature type="compositionally biased region" description="Basic and acidic residues" evidence="1">
    <location>
        <begin position="1"/>
        <end position="15"/>
    </location>
</feature>
<sequence>MRHHDIESRLRDAGERAGQQAQRYADGAADHAHTLLERSRELGSRWSRRRDSYGRQLSHAAEDFADEANYQYRRLRRQVNRHPLATAAVVAGTLGAFLLLRRVFRNDDE</sequence>
<keyword evidence="2" id="KW-0472">Membrane</keyword>
<name>A0A154QGC1_9GAMM</name>
<accession>A0A154QGC1</accession>
<protein>
    <recommendedName>
        <fullName evidence="5">DUF883 domain-containing protein</fullName>
    </recommendedName>
</protein>
<dbReference type="Proteomes" id="UP000076131">
    <property type="component" value="Unassembled WGS sequence"/>
</dbReference>
<reference evidence="3 4" key="1">
    <citation type="journal article" date="2016" name="MBio">
        <title>Lateral Gene Transfer in a Heavy Metal-Contaminated-Groundwater Microbial Community.</title>
        <authorList>
            <person name="Hemme C.L."/>
            <person name="Green S.J."/>
            <person name="Rishishwar L."/>
            <person name="Prakash O."/>
            <person name="Pettenato A."/>
            <person name="Chakraborty R."/>
            <person name="Deutschbauer A.M."/>
            <person name="Van Nostrand J.D."/>
            <person name="Wu L."/>
            <person name="He Z."/>
            <person name="Jordan I.K."/>
            <person name="Hazen T.C."/>
            <person name="Arkin A.P."/>
            <person name="Kostka J.E."/>
            <person name="Zhou J."/>
        </authorList>
    </citation>
    <scope>NUCLEOTIDE SEQUENCE [LARGE SCALE GENOMIC DNA]</scope>
    <source>
        <strain evidence="3 4">FW104-T7</strain>
    </source>
</reference>
<dbReference type="AlphaFoldDB" id="A0A154QGC1"/>
<keyword evidence="2" id="KW-0812">Transmembrane</keyword>
<keyword evidence="4" id="KW-1185">Reference proteome</keyword>
<organism evidence="3 4">
    <name type="scientific">Rhodanobacter thiooxydans</name>
    <dbReference type="NCBI Taxonomy" id="416169"/>
    <lineage>
        <taxon>Bacteria</taxon>
        <taxon>Pseudomonadati</taxon>
        <taxon>Pseudomonadota</taxon>
        <taxon>Gammaproteobacteria</taxon>
        <taxon>Lysobacterales</taxon>
        <taxon>Rhodanobacteraceae</taxon>
        <taxon>Rhodanobacter</taxon>
    </lineage>
</organism>
<evidence type="ECO:0000256" key="1">
    <source>
        <dbReference type="SAM" id="MobiDB-lite"/>
    </source>
</evidence>
<gene>
    <name evidence="3" type="ORF">RHOFW104T7_14505</name>
</gene>
<dbReference type="eggNOG" id="ENOG5031E02">
    <property type="taxonomic scope" value="Bacteria"/>
</dbReference>
<evidence type="ECO:0000256" key="2">
    <source>
        <dbReference type="SAM" id="Phobius"/>
    </source>
</evidence>
<evidence type="ECO:0000313" key="4">
    <source>
        <dbReference type="Proteomes" id="UP000076131"/>
    </source>
</evidence>
<feature type="transmembrane region" description="Helical" evidence="2">
    <location>
        <begin position="83"/>
        <end position="104"/>
    </location>
</feature>
<comment type="caution">
    <text evidence="3">The sequence shown here is derived from an EMBL/GenBank/DDBJ whole genome shotgun (WGS) entry which is preliminary data.</text>
</comment>
<proteinExistence type="predicted"/>